<dbReference type="InterPro" id="IPR042353">
    <property type="entry name" value="GPR160"/>
</dbReference>
<organism evidence="2 3">
    <name type="scientific">Muraenolepis orangiensis</name>
    <name type="common">Patagonian moray cod</name>
    <dbReference type="NCBI Taxonomy" id="630683"/>
    <lineage>
        <taxon>Eukaryota</taxon>
        <taxon>Metazoa</taxon>
        <taxon>Chordata</taxon>
        <taxon>Craniata</taxon>
        <taxon>Vertebrata</taxon>
        <taxon>Euteleostomi</taxon>
        <taxon>Actinopterygii</taxon>
        <taxon>Neopterygii</taxon>
        <taxon>Teleostei</taxon>
        <taxon>Neoteleostei</taxon>
        <taxon>Acanthomorphata</taxon>
        <taxon>Zeiogadaria</taxon>
        <taxon>Gadariae</taxon>
        <taxon>Gadiformes</taxon>
        <taxon>Muraenolepidoidei</taxon>
        <taxon>Muraenolepididae</taxon>
        <taxon>Muraenolepis</taxon>
    </lineage>
</organism>
<feature type="transmembrane region" description="Helical" evidence="1">
    <location>
        <begin position="79"/>
        <end position="103"/>
    </location>
</feature>
<protein>
    <submittedName>
        <fullName evidence="2">Uncharacterized protein</fullName>
    </submittedName>
</protein>
<feature type="transmembrane region" description="Helical" evidence="1">
    <location>
        <begin position="257"/>
        <end position="277"/>
    </location>
</feature>
<accession>A0A9Q0DG57</accession>
<evidence type="ECO:0000313" key="2">
    <source>
        <dbReference type="EMBL" id="KAJ3587026.1"/>
    </source>
</evidence>
<feature type="transmembrane region" description="Helical" evidence="1">
    <location>
        <begin position="170"/>
        <end position="198"/>
    </location>
</feature>
<keyword evidence="1" id="KW-1133">Transmembrane helix</keyword>
<evidence type="ECO:0000313" key="3">
    <source>
        <dbReference type="Proteomes" id="UP001148018"/>
    </source>
</evidence>
<dbReference type="OrthoDB" id="8538408at2759"/>
<dbReference type="GO" id="GO:0043235">
    <property type="term" value="C:receptor complex"/>
    <property type="evidence" value="ECO:0007669"/>
    <property type="project" value="TreeGrafter"/>
</dbReference>
<name>A0A9Q0DG57_9TELE</name>
<keyword evidence="1" id="KW-0812">Transmembrane</keyword>
<dbReference type="EMBL" id="JANIIK010000117">
    <property type="protein sequence ID" value="KAJ3587026.1"/>
    <property type="molecule type" value="Genomic_DNA"/>
</dbReference>
<gene>
    <name evidence="2" type="ORF">NHX12_013417</name>
</gene>
<dbReference type="PANTHER" id="PTHR15573">
    <property type="entry name" value="G-PROTEIN COUPLED RECEPTOR 160-RELATED"/>
    <property type="match status" value="1"/>
</dbReference>
<keyword evidence="1" id="KW-0472">Membrane</keyword>
<feature type="transmembrane region" description="Helical" evidence="1">
    <location>
        <begin position="48"/>
        <end position="73"/>
    </location>
</feature>
<reference evidence="2" key="1">
    <citation type="submission" date="2022-07" db="EMBL/GenBank/DDBJ databases">
        <title>Chromosome-level genome of Muraenolepis orangiensis.</title>
        <authorList>
            <person name="Kim J."/>
        </authorList>
    </citation>
    <scope>NUCLEOTIDE SEQUENCE</scope>
    <source>
        <strain evidence="2">KU_S4_2022</strain>
        <tissue evidence="2">Muscle</tissue>
    </source>
</reference>
<dbReference type="GO" id="GO:0005886">
    <property type="term" value="C:plasma membrane"/>
    <property type="evidence" value="ECO:0007669"/>
    <property type="project" value="TreeGrafter"/>
</dbReference>
<evidence type="ECO:0000256" key="1">
    <source>
        <dbReference type="SAM" id="Phobius"/>
    </source>
</evidence>
<proteinExistence type="predicted"/>
<dbReference type="AlphaFoldDB" id="A0A9Q0DG57"/>
<keyword evidence="3" id="KW-1185">Reference proteome</keyword>
<sequence length="358" mass="40767">MLAILEEWAKDDICHVDNTSRYLFVVIFKLALDTGILRICWHRLHTNFLSMCSLSVILVDVFMVMSLTLVWFLNPLKSPVSVCFLLSHFSVIFSMVPVPMLGLGLLDYLLQDRCPVDQRPVWKLLRNTALALLIWLLAGLYSYETTSSNEMEMEHFGGLKALVCEVQRSLFFNAFVVLLLILTICSLLPHYSAIPAWYRKANRLSEQRDQPRHTPKSDLLHKTVGQNGNGDAEARDLLETAHPPSLSISLMLGFSSIWLPYLLLSAFIACFGLGIPAYITINLMWLECTNSLLVGCVFWLRSNELGQYTHLPDNICSWRTFLQLSRGTHAYQENFEATIWKSSDSKTKINSNQFDHAV</sequence>
<comment type="caution">
    <text evidence="2">The sequence shown here is derived from an EMBL/GenBank/DDBJ whole genome shotgun (WGS) entry which is preliminary data.</text>
</comment>
<feature type="transmembrane region" description="Helical" evidence="1">
    <location>
        <begin position="22"/>
        <end position="41"/>
    </location>
</feature>
<dbReference type="Proteomes" id="UP001148018">
    <property type="component" value="Unassembled WGS sequence"/>
</dbReference>
<dbReference type="PANTHER" id="PTHR15573:SF0">
    <property type="entry name" value="G-PROTEIN COUPLED RECEPTOR 160-RELATED"/>
    <property type="match status" value="1"/>
</dbReference>
<feature type="transmembrane region" description="Helical" evidence="1">
    <location>
        <begin position="124"/>
        <end position="143"/>
    </location>
</feature>